<dbReference type="EMBL" id="JBHSBB010000002">
    <property type="protein sequence ID" value="MFC4030174.1"/>
    <property type="molecule type" value="Genomic_DNA"/>
</dbReference>
<organism evidence="3 4">
    <name type="scientific">Streptomyces polygonati</name>
    <dbReference type="NCBI Taxonomy" id="1617087"/>
    <lineage>
        <taxon>Bacteria</taxon>
        <taxon>Bacillati</taxon>
        <taxon>Actinomycetota</taxon>
        <taxon>Actinomycetes</taxon>
        <taxon>Kitasatosporales</taxon>
        <taxon>Streptomycetaceae</taxon>
        <taxon>Streptomyces</taxon>
    </lineage>
</organism>
<dbReference type="Proteomes" id="UP001595765">
    <property type="component" value="Unassembled WGS sequence"/>
</dbReference>
<evidence type="ECO:0000256" key="1">
    <source>
        <dbReference type="SAM" id="MobiDB-lite"/>
    </source>
</evidence>
<keyword evidence="2" id="KW-0812">Transmembrane</keyword>
<name>A0ABV8HH48_9ACTN</name>
<proteinExistence type="predicted"/>
<protein>
    <recommendedName>
        <fullName evidence="5">Secreted protein</fullName>
    </recommendedName>
</protein>
<feature type="region of interest" description="Disordered" evidence="1">
    <location>
        <begin position="1"/>
        <end position="40"/>
    </location>
</feature>
<keyword evidence="2" id="KW-1133">Transmembrane helix</keyword>
<sequence length="283" mass="29618">MTDETPPAQPSDVAHVPPDLPDVPPDDPPEVPGTGSRPKRGLALGITGALVAIAAGGGIGYAVLEHDGSRGGAAAAAAARPWIAPTPSATKAFGAKSGGSHFGSLDLLLLPVDQNHKPGPDVAGYGNDAVLDAQQAQALAKGDLSWMSKKDRKKVDAAIDALHIEGEGLRTYRSWNGDLVVQMALVQMKNKEAARAEPEFFREFTKAMGIFRVGPKVQGYPQAVCVLPPAEPGDQLDSMTCEATEGDLKVTMTVHGARPLDKTSAVDLLRQQLSRIKDPGQAV</sequence>
<evidence type="ECO:0000313" key="4">
    <source>
        <dbReference type="Proteomes" id="UP001595765"/>
    </source>
</evidence>
<evidence type="ECO:0008006" key="5">
    <source>
        <dbReference type="Google" id="ProtNLM"/>
    </source>
</evidence>
<keyword evidence="4" id="KW-1185">Reference proteome</keyword>
<reference evidence="4" key="1">
    <citation type="journal article" date="2019" name="Int. J. Syst. Evol. Microbiol.">
        <title>The Global Catalogue of Microorganisms (GCM) 10K type strain sequencing project: providing services to taxonomists for standard genome sequencing and annotation.</title>
        <authorList>
            <consortium name="The Broad Institute Genomics Platform"/>
            <consortium name="The Broad Institute Genome Sequencing Center for Infectious Disease"/>
            <person name="Wu L."/>
            <person name="Ma J."/>
        </authorList>
    </citation>
    <scope>NUCLEOTIDE SEQUENCE [LARGE SCALE GENOMIC DNA]</scope>
    <source>
        <strain evidence="4">CGMCC 4.7237</strain>
    </source>
</reference>
<keyword evidence="2" id="KW-0472">Membrane</keyword>
<dbReference type="RefSeq" id="WP_386425216.1">
    <property type="nucleotide sequence ID" value="NZ_JBHSBB010000002.1"/>
</dbReference>
<gene>
    <name evidence="3" type="ORF">ACFO3J_01660</name>
</gene>
<evidence type="ECO:0000256" key="2">
    <source>
        <dbReference type="SAM" id="Phobius"/>
    </source>
</evidence>
<accession>A0ABV8HH48</accession>
<feature type="transmembrane region" description="Helical" evidence="2">
    <location>
        <begin position="42"/>
        <end position="64"/>
    </location>
</feature>
<evidence type="ECO:0000313" key="3">
    <source>
        <dbReference type="EMBL" id="MFC4030174.1"/>
    </source>
</evidence>
<comment type="caution">
    <text evidence="3">The sequence shown here is derived from an EMBL/GenBank/DDBJ whole genome shotgun (WGS) entry which is preliminary data.</text>
</comment>